<dbReference type="AlphaFoldDB" id="A0A1I2K708"/>
<evidence type="ECO:0000313" key="4">
    <source>
        <dbReference type="Proteomes" id="UP000181942"/>
    </source>
</evidence>
<feature type="transmembrane region" description="Helical" evidence="2">
    <location>
        <begin position="55"/>
        <end position="81"/>
    </location>
</feature>
<feature type="transmembrane region" description="Helical" evidence="2">
    <location>
        <begin position="198"/>
        <end position="215"/>
    </location>
</feature>
<reference evidence="3 4" key="1">
    <citation type="submission" date="2016-10" db="EMBL/GenBank/DDBJ databases">
        <authorList>
            <person name="de Groot N.N."/>
        </authorList>
    </citation>
    <scope>NUCLEOTIDE SEQUENCE [LARGE SCALE GENOMIC DNA]</scope>
    <source>
        <strain evidence="3 4">OK461</strain>
    </source>
</reference>
<protein>
    <recommendedName>
        <fullName evidence="5">Intracellular septation protein A</fullName>
    </recommendedName>
</protein>
<gene>
    <name evidence="3" type="ORF">SAMN02787118_109327</name>
</gene>
<dbReference type="EMBL" id="FONR01000009">
    <property type="protein sequence ID" value="SFF61980.1"/>
    <property type="molecule type" value="Genomic_DNA"/>
</dbReference>
<sequence length="228" mass="24662">MAQPDANRGLGATGSGESPPSRTMPSGMPAADAQADVSSGEAPRTNSVFLGFAPWIIFDVVASPSTWKYAALAALIAALVLNVPDLRRGSFKILEAASLVFFAVLFVLGLAVDRQDLMWLETYAQTLANGVIAVVALGSLAFTPFTEQYARESVPRQYWDTPLFRRTNRILTAMWGGVFLVTALLGLLALHVKSGSDWLNWVIPIALLVAAIRFTKWYPAHVRAQARG</sequence>
<keyword evidence="2" id="KW-1133">Transmembrane helix</keyword>
<dbReference type="Proteomes" id="UP000181942">
    <property type="component" value="Unassembled WGS sequence"/>
</dbReference>
<evidence type="ECO:0008006" key="5">
    <source>
        <dbReference type="Google" id="ProtNLM"/>
    </source>
</evidence>
<feature type="transmembrane region" description="Helical" evidence="2">
    <location>
        <begin position="93"/>
        <end position="111"/>
    </location>
</feature>
<name>A0A1I2K708_9ACTN</name>
<feature type="transmembrane region" description="Helical" evidence="2">
    <location>
        <begin position="131"/>
        <end position="150"/>
    </location>
</feature>
<evidence type="ECO:0000256" key="1">
    <source>
        <dbReference type="SAM" id="MobiDB-lite"/>
    </source>
</evidence>
<feature type="region of interest" description="Disordered" evidence="1">
    <location>
        <begin position="1"/>
        <end position="37"/>
    </location>
</feature>
<feature type="compositionally biased region" description="Polar residues" evidence="1">
    <location>
        <begin position="15"/>
        <end position="24"/>
    </location>
</feature>
<proteinExistence type="predicted"/>
<evidence type="ECO:0000256" key="2">
    <source>
        <dbReference type="SAM" id="Phobius"/>
    </source>
</evidence>
<keyword evidence="2" id="KW-0472">Membrane</keyword>
<organism evidence="3 4">
    <name type="scientific">Streptomyces mirabilis</name>
    <dbReference type="NCBI Taxonomy" id="68239"/>
    <lineage>
        <taxon>Bacteria</taxon>
        <taxon>Bacillati</taxon>
        <taxon>Actinomycetota</taxon>
        <taxon>Actinomycetes</taxon>
        <taxon>Kitasatosporales</taxon>
        <taxon>Streptomycetaceae</taxon>
        <taxon>Streptomyces</taxon>
    </lineage>
</organism>
<evidence type="ECO:0000313" key="3">
    <source>
        <dbReference type="EMBL" id="SFF61980.1"/>
    </source>
</evidence>
<keyword evidence="2" id="KW-0812">Transmembrane</keyword>
<accession>A0A1I2K708</accession>
<feature type="transmembrane region" description="Helical" evidence="2">
    <location>
        <begin position="170"/>
        <end position="192"/>
    </location>
</feature>